<evidence type="ECO:0000313" key="2">
    <source>
        <dbReference type="Proteomes" id="UP000321083"/>
    </source>
</evidence>
<organism evidence="1 2">
    <name type="scientific">Planctomyces bekefii</name>
    <dbReference type="NCBI Taxonomy" id="1653850"/>
    <lineage>
        <taxon>Bacteria</taxon>
        <taxon>Pseudomonadati</taxon>
        <taxon>Planctomycetota</taxon>
        <taxon>Planctomycetia</taxon>
        <taxon>Planctomycetales</taxon>
        <taxon>Planctomycetaceae</taxon>
        <taxon>Planctomyces</taxon>
    </lineage>
</organism>
<reference evidence="1 2" key="2">
    <citation type="submission" date="2019-08" db="EMBL/GenBank/DDBJ databases">
        <authorList>
            <person name="Henke P."/>
        </authorList>
    </citation>
    <scope>NUCLEOTIDE SEQUENCE [LARGE SCALE GENOMIC DNA]</scope>
    <source>
        <strain evidence="1">Phe10_nw2017</strain>
    </source>
</reference>
<evidence type="ECO:0000313" key="1">
    <source>
        <dbReference type="EMBL" id="TWW09189.1"/>
    </source>
</evidence>
<protein>
    <submittedName>
        <fullName evidence="1">Uncharacterized protein</fullName>
    </submittedName>
</protein>
<keyword evidence="2" id="KW-1185">Reference proteome</keyword>
<proteinExistence type="predicted"/>
<dbReference type="Proteomes" id="UP000321083">
    <property type="component" value="Unassembled WGS sequence"/>
</dbReference>
<comment type="caution">
    <text evidence="1">The sequence shown here is derived from an EMBL/GenBank/DDBJ whole genome shotgun (WGS) entry which is preliminary data.</text>
</comment>
<feature type="non-terminal residue" evidence="1">
    <location>
        <position position="1"/>
    </location>
</feature>
<dbReference type="EMBL" id="SRHE01000355">
    <property type="protein sequence ID" value="TWW09189.1"/>
    <property type="molecule type" value="Genomic_DNA"/>
</dbReference>
<gene>
    <name evidence="1" type="ORF">E3A20_16840</name>
</gene>
<dbReference type="AlphaFoldDB" id="A0A5C6M4Z1"/>
<reference evidence="1 2" key="1">
    <citation type="submission" date="2019-08" db="EMBL/GenBank/DDBJ databases">
        <title>100 year-old enigma solved: identification of Planctomyces bekefii, the type genus and species of the phylum Planctomycetes.</title>
        <authorList>
            <person name="Svetlana D.N."/>
            <person name="Overmann J."/>
        </authorList>
    </citation>
    <scope>NUCLEOTIDE SEQUENCE [LARGE SCALE GENOMIC DNA]</scope>
    <source>
        <strain evidence="1">Phe10_nw2017</strain>
    </source>
</reference>
<name>A0A5C6M4Z1_9PLAN</name>
<accession>A0A5C6M4Z1</accession>
<sequence length="140" mass="14705">DACHFPAEPGGAGGGLVIYDGMQLDLSSNGDYTASFFAEIPRSCVTVRLRFSLCTVVDGEFVPCGAIIVSPVVLKSSSLLSSQSAAETVRVEVSGNSPAISKLLKEQPQIVVSRRGVARFGLVPEQGVYRLSAVAESQDN</sequence>